<proteinExistence type="predicted"/>
<evidence type="ECO:0000313" key="2">
    <source>
        <dbReference type="Proteomes" id="UP000013909"/>
    </source>
</evidence>
<keyword evidence="2" id="KW-1185">Reference proteome</keyword>
<dbReference type="EMBL" id="AQHR01000104">
    <property type="protein sequence ID" value="EON75625.1"/>
    <property type="molecule type" value="Genomic_DNA"/>
</dbReference>
<organism evidence="1 2">
    <name type="scientific">Lunatimonas lonarensis</name>
    <dbReference type="NCBI Taxonomy" id="1232681"/>
    <lineage>
        <taxon>Bacteria</taxon>
        <taxon>Pseudomonadati</taxon>
        <taxon>Bacteroidota</taxon>
        <taxon>Cytophagia</taxon>
        <taxon>Cytophagales</taxon>
        <taxon>Cyclobacteriaceae</taxon>
    </lineage>
</organism>
<evidence type="ECO:0000313" key="1">
    <source>
        <dbReference type="EMBL" id="EON75625.1"/>
    </source>
</evidence>
<reference evidence="1 2" key="1">
    <citation type="submission" date="2013-02" db="EMBL/GenBank/DDBJ databases">
        <title>A novel strain isolated from Lonar lake, Maharashtra, India.</title>
        <authorList>
            <person name="Singh A."/>
        </authorList>
    </citation>
    <scope>NUCLEOTIDE SEQUENCE [LARGE SCALE GENOMIC DNA]</scope>
    <source>
        <strain evidence="1 2">AK24</strain>
    </source>
</reference>
<gene>
    <name evidence="1" type="ORF">ADIS_4028</name>
</gene>
<sequence length="56" mass="6672">MFFEFISSSFGIPIINRCAKRCTTAFYAKLTDGFTGFFPNWQKKQWNFIFLAWFSL</sequence>
<name>R7ZNE4_9BACT</name>
<dbReference type="Proteomes" id="UP000013909">
    <property type="component" value="Unassembled WGS sequence"/>
</dbReference>
<protein>
    <submittedName>
        <fullName evidence="1">Uncharacterized protein</fullName>
    </submittedName>
</protein>
<dbReference type="AlphaFoldDB" id="R7ZNE4"/>
<comment type="caution">
    <text evidence="1">The sequence shown here is derived from an EMBL/GenBank/DDBJ whole genome shotgun (WGS) entry which is preliminary data.</text>
</comment>
<accession>R7ZNE4</accession>